<dbReference type="EMBL" id="CM023491">
    <property type="protein sequence ID" value="KAH6942057.1"/>
    <property type="molecule type" value="Genomic_DNA"/>
</dbReference>
<keyword evidence="2" id="KW-1185">Reference proteome</keyword>
<dbReference type="Proteomes" id="UP000821845">
    <property type="component" value="Chromosome 11"/>
</dbReference>
<protein>
    <submittedName>
        <fullName evidence="1">Uncharacterized protein</fullName>
    </submittedName>
</protein>
<proteinExistence type="predicted"/>
<reference evidence="1" key="1">
    <citation type="submission" date="2020-05" db="EMBL/GenBank/DDBJ databases">
        <title>Large-scale comparative analyses of tick genomes elucidate their genetic diversity and vector capacities.</title>
        <authorList>
            <person name="Jia N."/>
            <person name="Wang J."/>
            <person name="Shi W."/>
            <person name="Du L."/>
            <person name="Sun Y."/>
            <person name="Zhan W."/>
            <person name="Jiang J."/>
            <person name="Wang Q."/>
            <person name="Zhang B."/>
            <person name="Ji P."/>
            <person name="Sakyi L.B."/>
            <person name="Cui X."/>
            <person name="Yuan T."/>
            <person name="Jiang B."/>
            <person name="Yang W."/>
            <person name="Lam T.T.-Y."/>
            <person name="Chang Q."/>
            <person name="Ding S."/>
            <person name="Wang X."/>
            <person name="Zhu J."/>
            <person name="Ruan X."/>
            <person name="Zhao L."/>
            <person name="Wei J."/>
            <person name="Que T."/>
            <person name="Du C."/>
            <person name="Cheng J."/>
            <person name="Dai P."/>
            <person name="Han X."/>
            <person name="Huang E."/>
            <person name="Gao Y."/>
            <person name="Liu J."/>
            <person name="Shao H."/>
            <person name="Ye R."/>
            <person name="Li L."/>
            <person name="Wei W."/>
            <person name="Wang X."/>
            <person name="Wang C."/>
            <person name="Yang T."/>
            <person name="Huo Q."/>
            <person name="Li W."/>
            <person name="Guo W."/>
            <person name="Chen H."/>
            <person name="Zhou L."/>
            <person name="Ni X."/>
            <person name="Tian J."/>
            <person name="Zhou Y."/>
            <person name="Sheng Y."/>
            <person name="Liu T."/>
            <person name="Pan Y."/>
            <person name="Xia L."/>
            <person name="Li J."/>
            <person name="Zhao F."/>
            <person name="Cao W."/>
        </authorList>
    </citation>
    <scope>NUCLEOTIDE SEQUENCE</scope>
    <source>
        <strain evidence="1">Hyas-2018</strain>
    </source>
</reference>
<evidence type="ECO:0000313" key="1">
    <source>
        <dbReference type="EMBL" id="KAH6942057.1"/>
    </source>
</evidence>
<comment type="caution">
    <text evidence="1">The sequence shown here is derived from an EMBL/GenBank/DDBJ whole genome shotgun (WGS) entry which is preliminary data.</text>
</comment>
<evidence type="ECO:0000313" key="2">
    <source>
        <dbReference type="Proteomes" id="UP000821845"/>
    </source>
</evidence>
<gene>
    <name evidence="1" type="ORF">HPB50_027512</name>
</gene>
<organism evidence="1 2">
    <name type="scientific">Hyalomma asiaticum</name>
    <name type="common">Tick</name>
    <dbReference type="NCBI Taxonomy" id="266040"/>
    <lineage>
        <taxon>Eukaryota</taxon>
        <taxon>Metazoa</taxon>
        <taxon>Ecdysozoa</taxon>
        <taxon>Arthropoda</taxon>
        <taxon>Chelicerata</taxon>
        <taxon>Arachnida</taxon>
        <taxon>Acari</taxon>
        <taxon>Parasitiformes</taxon>
        <taxon>Ixodida</taxon>
        <taxon>Ixodoidea</taxon>
        <taxon>Ixodidae</taxon>
        <taxon>Hyalomminae</taxon>
        <taxon>Hyalomma</taxon>
    </lineage>
</organism>
<name>A0ACB7T6Y7_HYAAI</name>
<accession>A0ACB7T6Y7</accession>
<sequence length="653" mass="72932">MEVNHDIHESGVAHDEESSEDECSFYGDVIVAIAVAVATGVLLGSLALRSESRSGEERLVDHNGSSSFCCPDKVKELVPHINWTVEPCDNFFDYACCNSVYSRFVTDATVDSSLERFVATGVPPEHHRRGGEVAEFLIGYYHSCVASIGRRELFVSQMAHSILRVAQDMLRHPNARNSLQFMVEMTGRYMIPSVLEITYDPRRSRMSIYARAMCEVRPISADCLNASVIGVRSAISPFVTISETELFMAQLCQRFPATLENGTLAWRNATETISTELWQARDVLSAMSAVGWEVSNATVIDVYGLHQVRAIHDVFAMKGDCGPKAAYLVWHSVYAATEIFLPTAKPSYMAGFEHCMRKARYGGGNLWQRLRDEVVTPHRADDQVTATFAAVKRAVLHDAERSRRFDDDVERLRSLIDGLHIVTVTPQGHAQLAVPVPRAVGAFAENVLEMNDYVHAADLAGGVHRAEPLFIRENVRITDARDVHIAPRLYDTVENASSSHSFMLNMVSLGHDLAEAVWDLIFQGVRWNLTTASMLQLLRTCFVERYALYDQRDVNADVIAPSLALDSVVRAFSRSADWHTMKLAWSTMYMSHAQLFYLLSASRLCPLAKRTPKDEQRLVTPFMYVTDFGRAFHCAPTSTMGRPSSCQIAARTT</sequence>